<accession>A0A1I0AA87</accession>
<dbReference type="Proteomes" id="UP000199519">
    <property type="component" value="Unassembled WGS sequence"/>
</dbReference>
<gene>
    <name evidence="1" type="ORF">SAMN04488598_1119</name>
    <name evidence="2" type="ORF">SAMN04515652_11110</name>
</gene>
<reference evidence="3 4" key="1">
    <citation type="submission" date="2016-10" db="EMBL/GenBank/DDBJ databases">
        <authorList>
            <person name="Varghese N."/>
            <person name="Submissions S."/>
        </authorList>
    </citation>
    <scope>NUCLEOTIDE SEQUENCE [LARGE SCALE GENOMIC DNA]</scope>
    <source>
        <strain evidence="1 4">WG2</strain>
        <strain evidence="2 3">WG5</strain>
    </source>
</reference>
<protein>
    <submittedName>
        <fullName evidence="2">Uncharacterized protein</fullName>
    </submittedName>
</protein>
<dbReference type="EMBL" id="FNBJ01000011">
    <property type="protein sequence ID" value="SDF38201.1"/>
    <property type="molecule type" value="Genomic_DNA"/>
</dbReference>
<dbReference type="EMBL" id="FOHG01000011">
    <property type="protein sequence ID" value="SES91056.1"/>
    <property type="molecule type" value="Genomic_DNA"/>
</dbReference>
<proteinExistence type="predicted"/>
<evidence type="ECO:0000313" key="3">
    <source>
        <dbReference type="Proteomes" id="UP000198612"/>
    </source>
</evidence>
<dbReference type="AlphaFoldDB" id="A0A1I0AA87"/>
<evidence type="ECO:0000313" key="2">
    <source>
        <dbReference type="EMBL" id="SES91056.1"/>
    </source>
</evidence>
<organism evidence="2 3">
    <name type="scientific">Halanaerobium congolense</name>
    <dbReference type="NCBI Taxonomy" id="54121"/>
    <lineage>
        <taxon>Bacteria</taxon>
        <taxon>Bacillati</taxon>
        <taxon>Bacillota</taxon>
        <taxon>Clostridia</taxon>
        <taxon>Halanaerobiales</taxon>
        <taxon>Halanaerobiaceae</taxon>
        <taxon>Halanaerobium</taxon>
    </lineage>
</organism>
<sequence>MVMDNYKVGEFYTAKSYKESGFNFPRRSYIQ</sequence>
<keyword evidence="4" id="KW-1185">Reference proteome</keyword>
<evidence type="ECO:0000313" key="4">
    <source>
        <dbReference type="Proteomes" id="UP000199519"/>
    </source>
</evidence>
<dbReference type="Proteomes" id="UP000198612">
    <property type="component" value="Unassembled WGS sequence"/>
</dbReference>
<evidence type="ECO:0000313" key="1">
    <source>
        <dbReference type="EMBL" id="SDF38201.1"/>
    </source>
</evidence>
<name>A0A1I0AA87_9FIRM</name>